<dbReference type="AlphaFoldDB" id="A0A087TY19"/>
<sequence length="102" mass="11580">MKATTALILVCLSSLSFVTGNEEFKKTFHEFMKILCEEEPKSEEKLNCLQLLPEDVRSMAAEKAGCESEDHSCIVKNMCDNEDMRNEVITNVRENAEELGFD</sequence>
<organism evidence="2 3">
    <name type="scientific">Stegodyphus mimosarum</name>
    <name type="common">African social velvet spider</name>
    <dbReference type="NCBI Taxonomy" id="407821"/>
    <lineage>
        <taxon>Eukaryota</taxon>
        <taxon>Metazoa</taxon>
        <taxon>Ecdysozoa</taxon>
        <taxon>Arthropoda</taxon>
        <taxon>Chelicerata</taxon>
        <taxon>Arachnida</taxon>
        <taxon>Araneae</taxon>
        <taxon>Araneomorphae</taxon>
        <taxon>Entelegynae</taxon>
        <taxon>Eresoidea</taxon>
        <taxon>Eresidae</taxon>
        <taxon>Stegodyphus</taxon>
    </lineage>
</organism>
<reference evidence="2 3" key="1">
    <citation type="submission" date="2013-11" db="EMBL/GenBank/DDBJ databases">
        <title>Genome sequencing of Stegodyphus mimosarum.</title>
        <authorList>
            <person name="Bechsgaard J."/>
        </authorList>
    </citation>
    <scope>NUCLEOTIDE SEQUENCE [LARGE SCALE GENOMIC DNA]</scope>
</reference>
<accession>A0A087TY19</accession>
<proteinExistence type="predicted"/>
<protein>
    <submittedName>
        <fullName evidence="2">Uncharacterized protein</fullName>
    </submittedName>
</protein>
<name>A0A087TY19_STEMI</name>
<dbReference type="OrthoDB" id="10307340at2759"/>
<keyword evidence="1" id="KW-0732">Signal</keyword>
<evidence type="ECO:0000313" key="2">
    <source>
        <dbReference type="EMBL" id="KFM70008.1"/>
    </source>
</evidence>
<feature type="chain" id="PRO_5001830063" evidence="1">
    <location>
        <begin position="21"/>
        <end position="102"/>
    </location>
</feature>
<dbReference type="Proteomes" id="UP000054359">
    <property type="component" value="Unassembled WGS sequence"/>
</dbReference>
<feature type="signal peptide" evidence="1">
    <location>
        <begin position="1"/>
        <end position="20"/>
    </location>
</feature>
<gene>
    <name evidence="2" type="ORF">X975_10140</name>
</gene>
<evidence type="ECO:0000256" key="1">
    <source>
        <dbReference type="SAM" id="SignalP"/>
    </source>
</evidence>
<feature type="non-terminal residue" evidence="2">
    <location>
        <position position="102"/>
    </location>
</feature>
<dbReference type="EMBL" id="KK117271">
    <property type="protein sequence ID" value="KFM70008.1"/>
    <property type="molecule type" value="Genomic_DNA"/>
</dbReference>
<evidence type="ECO:0000313" key="3">
    <source>
        <dbReference type="Proteomes" id="UP000054359"/>
    </source>
</evidence>
<keyword evidence="3" id="KW-1185">Reference proteome</keyword>